<reference evidence="2" key="1">
    <citation type="submission" date="2016-10" db="EMBL/GenBank/DDBJ databases">
        <authorList>
            <person name="Varghese N."/>
            <person name="Submissions S."/>
        </authorList>
    </citation>
    <scope>NUCLEOTIDE SEQUENCE [LARGE SCALE GENOMIC DNA]</scope>
    <source>
        <strain evidence="2">DSM 3695</strain>
    </source>
</reference>
<proteinExistence type="predicted"/>
<organism evidence="1 2">
    <name type="scientific">Chitinophaga arvensicola</name>
    <dbReference type="NCBI Taxonomy" id="29529"/>
    <lineage>
        <taxon>Bacteria</taxon>
        <taxon>Pseudomonadati</taxon>
        <taxon>Bacteroidota</taxon>
        <taxon>Chitinophagia</taxon>
        <taxon>Chitinophagales</taxon>
        <taxon>Chitinophagaceae</taxon>
        <taxon>Chitinophaga</taxon>
    </lineage>
</organism>
<dbReference type="OrthoDB" id="47198at2"/>
<gene>
    <name evidence="1" type="ORF">SAMN04488122_1843</name>
</gene>
<evidence type="ECO:0000313" key="2">
    <source>
        <dbReference type="Proteomes" id="UP000199310"/>
    </source>
</evidence>
<dbReference type="Proteomes" id="UP000199310">
    <property type="component" value="Unassembled WGS sequence"/>
</dbReference>
<sequence>MSLTYYVSKIQQSTGEHEVHDETCSVLPRPENRIELGKFSGCWPAVSAARKIYLTADGCKICSAGCHTR</sequence>
<dbReference type="EMBL" id="FOJG01000001">
    <property type="protein sequence ID" value="SEW32224.1"/>
    <property type="molecule type" value="Genomic_DNA"/>
</dbReference>
<dbReference type="AlphaFoldDB" id="A0A1I0QXE4"/>
<dbReference type="STRING" id="29529.SAMN04488122_1843"/>
<accession>A0A1I0QXE4</accession>
<keyword evidence="2" id="KW-1185">Reference proteome</keyword>
<protein>
    <submittedName>
        <fullName evidence="1">Uncharacterized protein</fullName>
    </submittedName>
</protein>
<evidence type="ECO:0000313" key="1">
    <source>
        <dbReference type="EMBL" id="SEW32224.1"/>
    </source>
</evidence>
<name>A0A1I0QXE4_9BACT</name>